<evidence type="ECO:0000313" key="4">
    <source>
        <dbReference type="Proteomes" id="UP001218218"/>
    </source>
</evidence>
<comment type="caution">
    <text evidence="3">The sequence shown here is derived from an EMBL/GenBank/DDBJ whole genome shotgun (WGS) entry which is preliminary data.</text>
</comment>
<proteinExistence type="predicted"/>
<gene>
    <name evidence="3" type="ORF">DFH08DRAFT_805780</name>
</gene>
<reference evidence="3" key="1">
    <citation type="submission" date="2023-03" db="EMBL/GenBank/DDBJ databases">
        <title>Massive genome expansion in bonnet fungi (Mycena s.s.) driven by repeated elements and novel gene families across ecological guilds.</title>
        <authorList>
            <consortium name="Lawrence Berkeley National Laboratory"/>
            <person name="Harder C.B."/>
            <person name="Miyauchi S."/>
            <person name="Viragh M."/>
            <person name="Kuo A."/>
            <person name="Thoen E."/>
            <person name="Andreopoulos B."/>
            <person name="Lu D."/>
            <person name="Skrede I."/>
            <person name="Drula E."/>
            <person name="Henrissat B."/>
            <person name="Morin E."/>
            <person name="Kohler A."/>
            <person name="Barry K."/>
            <person name="LaButti K."/>
            <person name="Morin E."/>
            <person name="Salamov A."/>
            <person name="Lipzen A."/>
            <person name="Mereny Z."/>
            <person name="Hegedus B."/>
            <person name="Baldrian P."/>
            <person name="Stursova M."/>
            <person name="Weitz H."/>
            <person name="Taylor A."/>
            <person name="Grigoriev I.V."/>
            <person name="Nagy L.G."/>
            <person name="Martin F."/>
            <person name="Kauserud H."/>
        </authorList>
    </citation>
    <scope>NUCLEOTIDE SEQUENCE</scope>
    <source>
        <strain evidence="3">CBHHK002</strain>
    </source>
</reference>
<feature type="chain" id="PRO_5042140304" description="Secreted protein" evidence="2">
    <location>
        <begin position="20"/>
        <end position="217"/>
    </location>
</feature>
<keyword evidence="2" id="KW-0732">Signal</keyword>
<keyword evidence="4" id="KW-1185">Reference proteome</keyword>
<evidence type="ECO:0000256" key="1">
    <source>
        <dbReference type="SAM" id="Phobius"/>
    </source>
</evidence>
<protein>
    <recommendedName>
        <fullName evidence="5">Secreted protein</fullName>
    </recommendedName>
</protein>
<dbReference type="EMBL" id="JARIHO010000012">
    <property type="protein sequence ID" value="KAJ7352567.1"/>
    <property type="molecule type" value="Genomic_DNA"/>
</dbReference>
<evidence type="ECO:0000313" key="3">
    <source>
        <dbReference type="EMBL" id="KAJ7352567.1"/>
    </source>
</evidence>
<feature type="signal peptide" evidence="2">
    <location>
        <begin position="1"/>
        <end position="19"/>
    </location>
</feature>
<accession>A0AAD7A9Z7</accession>
<dbReference type="Proteomes" id="UP001218218">
    <property type="component" value="Unassembled WGS sequence"/>
</dbReference>
<dbReference type="AlphaFoldDB" id="A0AAD7A9Z7"/>
<sequence>MSAWSSALISAFFCSFSTALSASSLGIRSLLSALRAARSRLHWVIASRAAVFASWCSCLIVIWIKLLSLTGSTTGPSDESSAKPSVRMVLRHATSTFQFFRRSETSGLVLRPLVAGFGLPALPIPHISAVSSAHTLSRAVRALKDGTAYSPQVELHLLEIRHLSRQHLAGIRIDLATARGDLRHGPMHYSIFPAQFHHCFHNAGSLHQWQAHRALRP</sequence>
<keyword evidence="1" id="KW-1133">Transmembrane helix</keyword>
<name>A0AAD7A9Z7_9AGAR</name>
<feature type="transmembrane region" description="Helical" evidence="1">
    <location>
        <begin position="45"/>
        <end position="64"/>
    </location>
</feature>
<organism evidence="3 4">
    <name type="scientific">Mycena albidolilacea</name>
    <dbReference type="NCBI Taxonomy" id="1033008"/>
    <lineage>
        <taxon>Eukaryota</taxon>
        <taxon>Fungi</taxon>
        <taxon>Dikarya</taxon>
        <taxon>Basidiomycota</taxon>
        <taxon>Agaricomycotina</taxon>
        <taxon>Agaricomycetes</taxon>
        <taxon>Agaricomycetidae</taxon>
        <taxon>Agaricales</taxon>
        <taxon>Marasmiineae</taxon>
        <taxon>Mycenaceae</taxon>
        <taxon>Mycena</taxon>
    </lineage>
</organism>
<keyword evidence="1" id="KW-0472">Membrane</keyword>
<evidence type="ECO:0000256" key="2">
    <source>
        <dbReference type="SAM" id="SignalP"/>
    </source>
</evidence>
<evidence type="ECO:0008006" key="5">
    <source>
        <dbReference type="Google" id="ProtNLM"/>
    </source>
</evidence>
<keyword evidence="1" id="KW-0812">Transmembrane</keyword>